<evidence type="ECO:0008006" key="3">
    <source>
        <dbReference type="Google" id="ProtNLM"/>
    </source>
</evidence>
<dbReference type="AlphaFoldDB" id="D1AH80"/>
<protein>
    <recommendedName>
        <fullName evidence="3">HTH cro/C1-type domain-containing protein</fullName>
    </recommendedName>
</protein>
<dbReference type="Proteomes" id="UP000000845">
    <property type="component" value="Chromosome"/>
</dbReference>
<dbReference type="RefSeq" id="WP_012860710.1">
    <property type="nucleotide sequence ID" value="NC_013517.1"/>
</dbReference>
<gene>
    <name evidence="1" type="ordered locus">Sterm_1247</name>
</gene>
<keyword evidence="2" id="KW-1185">Reference proteome</keyword>
<dbReference type="KEGG" id="str:Sterm_1247"/>
<accession>D1AH80</accession>
<evidence type="ECO:0000313" key="2">
    <source>
        <dbReference type="Proteomes" id="UP000000845"/>
    </source>
</evidence>
<name>D1AH80_SEBTE</name>
<sequence>MKNNYRKSKEYIIFRNTLWRKDLTIKEFSKKIGMSRQNIYLAFQNNTKATIEKILTEVLSL</sequence>
<dbReference type="HOGENOM" id="CLU_2920142_0_0_0"/>
<proteinExistence type="predicted"/>
<dbReference type="STRING" id="526218.Sterm_1247"/>
<organism evidence="1 2">
    <name type="scientific">Sebaldella termitidis (strain ATCC 33386 / NCTC 11300)</name>
    <dbReference type="NCBI Taxonomy" id="526218"/>
    <lineage>
        <taxon>Bacteria</taxon>
        <taxon>Fusobacteriati</taxon>
        <taxon>Fusobacteriota</taxon>
        <taxon>Fusobacteriia</taxon>
        <taxon>Fusobacteriales</taxon>
        <taxon>Leptotrichiaceae</taxon>
        <taxon>Sebaldella</taxon>
    </lineage>
</organism>
<reference evidence="1 2" key="2">
    <citation type="journal article" date="2010" name="Stand. Genomic Sci.">
        <title>Complete genome sequence of Sebaldella termitidis type strain (NCTC 11300).</title>
        <authorList>
            <person name="Harmon-Smith M."/>
            <person name="Celia L."/>
            <person name="Chertkov O."/>
            <person name="Lapidus A."/>
            <person name="Copeland A."/>
            <person name="Glavina Del Rio T."/>
            <person name="Nolan M."/>
            <person name="Lucas S."/>
            <person name="Tice H."/>
            <person name="Cheng J.F."/>
            <person name="Han C."/>
            <person name="Detter J.C."/>
            <person name="Bruce D."/>
            <person name="Goodwin L."/>
            <person name="Pitluck S."/>
            <person name="Pati A."/>
            <person name="Liolios K."/>
            <person name="Ivanova N."/>
            <person name="Mavromatis K."/>
            <person name="Mikhailova N."/>
            <person name="Chen A."/>
            <person name="Palaniappan K."/>
            <person name="Land M."/>
            <person name="Hauser L."/>
            <person name="Chang Y.J."/>
            <person name="Jeffries C.D."/>
            <person name="Brettin T."/>
            <person name="Goker M."/>
            <person name="Beck B."/>
            <person name="Bristow J."/>
            <person name="Eisen J.A."/>
            <person name="Markowitz V."/>
            <person name="Hugenholtz P."/>
            <person name="Kyrpides N.C."/>
            <person name="Klenk H.P."/>
            <person name="Chen F."/>
        </authorList>
    </citation>
    <scope>NUCLEOTIDE SEQUENCE [LARGE SCALE GENOMIC DNA]</scope>
    <source>
        <strain evidence="2">ATCC 33386 / NCTC 11300</strain>
    </source>
</reference>
<reference evidence="2" key="1">
    <citation type="submission" date="2009-09" db="EMBL/GenBank/DDBJ databases">
        <title>The complete chromosome of Sebaldella termitidis ATCC 33386.</title>
        <authorList>
            <consortium name="US DOE Joint Genome Institute (JGI-PGF)"/>
            <person name="Lucas S."/>
            <person name="Copeland A."/>
            <person name="Lapidus A."/>
            <person name="Glavina del Rio T."/>
            <person name="Dalin E."/>
            <person name="Tice H."/>
            <person name="Bruce D."/>
            <person name="Goodwin L."/>
            <person name="Pitluck S."/>
            <person name="Kyrpides N."/>
            <person name="Mavromatis K."/>
            <person name="Ivanova N."/>
            <person name="Mikhailova N."/>
            <person name="Sims D."/>
            <person name="Meincke L."/>
            <person name="Brettin T."/>
            <person name="Detter J.C."/>
            <person name="Han C."/>
            <person name="Larimer F."/>
            <person name="Land M."/>
            <person name="Hauser L."/>
            <person name="Markowitz V."/>
            <person name="Cheng J.F."/>
            <person name="Hugenholtz P."/>
            <person name="Woyke T."/>
            <person name="Wu D."/>
            <person name="Eisen J.A."/>
        </authorList>
    </citation>
    <scope>NUCLEOTIDE SEQUENCE [LARGE SCALE GENOMIC DNA]</scope>
    <source>
        <strain evidence="2">ATCC 33386 / NCTC 11300</strain>
    </source>
</reference>
<dbReference type="EMBL" id="CP001739">
    <property type="protein sequence ID" value="ACZ08114.1"/>
    <property type="molecule type" value="Genomic_DNA"/>
</dbReference>
<evidence type="ECO:0000313" key="1">
    <source>
        <dbReference type="EMBL" id="ACZ08114.1"/>
    </source>
</evidence>